<feature type="transmembrane region" description="Helical" evidence="7">
    <location>
        <begin position="50"/>
        <end position="72"/>
    </location>
</feature>
<dbReference type="InterPro" id="IPR007140">
    <property type="entry name" value="DUF350"/>
</dbReference>
<comment type="caution">
    <text evidence="8">The sequence shown here is derived from an EMBL/GenBank/DDBJ whole genome shotgun (WGS) entry which is preliminary data.</text>
</comment>
<sequence length="141" mass="14359">MTTQFADNLIAASSYSAVGITAMAVGFVVLDLLTPGNLRAQVWVDRNRNAATLVGSNLASVAIIVVAAIIASEGGLARGLLYTAAYSVLGLVAMAVTFGLLTLVTPGRIGDALMDTEPNPAVRVHAVLHIAAACIIAASIL</sequence>
<gene>
    <name evidence="8" type="ORF">nbrc107697_12820</name>
</gene>
<dbReference type="EMBL" id="BJOU01000001">
    <property type="protein sequence ID" value="GED97243.1"/>
    <property type="molecule type" value="Genomic_DNA"/>
</dbReference>
<evidence type="ECO:0000256" key="2">
    <source>
        <dbReference type="ARBA" id="ARBA00005779"/>
    </source>
</evidence>
<evidence type="ECO:0000256" key="6">
    <source>
        <dbReference type="ARBA" id="ARBA00023136"/>
    </source>
</evidence>
<name>A0A7I9UWC9_9ACTN</name>
<dbReference type="Proteomes" id="UP000444980">
    <property type="component" value="Unassembled WGS sequence"/>
</dbReference>
<keyword evidence="3" id="KW-1003">Cell membrane</keyword>
<evidence type="ECO:0000313" key="9">
    <source>
        <dbReference type="Proteomes" id="UP000444980"/>
    </source>
</evidence>
<comment type="subcellular location">
    <subcellularLocation>
        <location evidence="1">Cell membrane</location>
        <topology evidence="1">Multi-pass membrane protein</topology>
    </subcellularLocation>
</comment>
<evidence type="ECO:0000256" key="5">
    <source>
        <dbReference type="ARBA" id="ARBA00022989"/>
    </source>
</evidence>
<evidence type="ECO:0000256" key="7">
    <source>
        <dbReference type="SAM" id="Phobius"/>
    </source>
</evidence>
<dbReference type="RefSeq" id="WP_161926598.1">
    <property type="nucleotide sequence ID" value="NZ_BJOU01000001.1"/>
</dbReference>
<comment type="similarity">
    <text evidence="2">Belongs to the UPF0719 family.</text>
</comment>
<reference evidence="9" key="1">
    <citation type="submission" date="2019-06" db="EMBL/GenBank/DDBJ databases">
        <title>Gordonia isolated from sludge of a wastewater treatment plant.</title>
        <authorList>
            <person name="Tamura T."/>
            <person name="Aoyama K."/>
            <person name="Kang Y."/>
            <person name="Saito S."/>
            <person name="Akiyama N."/>
            <person name="Yazawa K."/>
            <person name="Gonoi T."/>
            <person name="Mikami Y."/>
        </authorList>
    </citation>
    <scope>NUCLEOTIDE SEQUENCE [LARGE SCALE GENOMIC DNA]</scope>
    <source>
        <strain evidence="9">NBRC 107697</strain>
    </source>
</reference>
<feature type="transmembrane region" description="Helical" evidence="7">
    <location>
        <begin position="121"/>
        <end position="140"/>
    </location>
</feature>
<keyword evidence="6 7" id="KW-0472">Membrane</keyword>
<evidence type="ECO:0000256" key="1">
    <source>
        <dbReference type="ARBA" id="ARBA00004651"/>
    </source>
</evidence>
<dbReference type="AlphaFoldDB" id="A0A7I9UWC9"/>
<feature type="transmembrane region" description="Helical" evidence="7">
    <location>
        <begin position="12"/>
        <end position="30"/>
    </location>
</feature>
<evidence type="ECO:0000313" key="8">
    <source>
        <dbReference type="EMBL" id="GED97243.1"/>
    </source>
</evidence>
<feature type="transmembrane region" description="Helical" evidence="7">
    <location>
        <begin position="79"/>
        <end position="101"/>
    </location>
</feature>
<dbReference type="GO" id="GO:0005886">
    <property type="term" value="C:plasma membrane"/>
    <property type="evidence" value="ECO:0007669"/>
    <property type="project" value="UniProtKB-SubCell"/>
</dbReference>
<evidence type="ECO:0000256" key="3">
    <source>
        <dbReference type="ARBA" id="ARBA00022475"/>
    </source>
</evidence>
<protein>
    <submittedName>
        <fullName evidence="8">DUF350 domain-containing protein</fullName>
    </submittedName>
</protein>
<accession>A0A7I9UWC9</accession>
<organism evidence="8 9">
    <name type="scientific">Gordonia crocea</name>
    <dbReference type="NCBI Taxonomy" id="589162"/>
    <lineage>
        <taxon>Bacteria</taxon>
        <taxon>Bacillati</taxon>
        <taxon>Actinomycetota</taxon>
        <taxon>Actinomycetes</taxon>
        <taxon>Mycobacteriales</taxon>
        <taxon>Gordoniaceae</taxon>
        <taxon>Gordonia</taxon>
    </lineage>
</organism>
<keyword evidence="9" id="KW-1185">Reference proteome</keyword>
<proteinExistence type="inferred from homology"/>
<evidence type="ECO:0000256" key="4">
    <source>
        <dbReference type="ARBA" id="ARBA00022692"/>
    </source>
</evidence>
<dbReference type="OrthoDB" id="5191770at2"/>
<keyword evidence="5 7" id="KW-1133">Transmembrane helix</keyword>
<dbReference type="Pfam" id="PF03994">
    <property type="entry name" value="DUF350"/>
    <property type="match status" value="1"/>
</dbReference>
<keyword evidence="4 7" id="KW-0812">Transmembrane</keyword>